<dbReference type="PROSITE" id="PS51482">
    <property type="entry name" value="DEGV"/>
    <property type="match status" value="1"/>
</dbReference>
<dbReference type="EMBL" id="JACSNR010000011">
    <property type="protein sequence ID" value="MBM6924203.1"/>
    <property type="molecule type" value="Genomic_DNA"/>
</dbReference>
<name>A0ABS2GPZ3_9FIRM</name>
<dbReference type="Pfam" id="PF02645">
    <property type="entry name" value="DegV"/>
    <property type="match status" value="1"/>
</dbReference>
<dbReference type="PANTHER" id="PTHR33434:SF2">
    <property type="entry name" value="FATTY ACID-BINDING PROTEIN TM_1468"/>
    <property type="match status" value="1"/>
</dbReference>
<dbReference type="PANTHER" id="PTHR33434">
    <property type="entry name" value="DEGV DOMAIN-CONTAINING PROTEIN DR_1986-RELATED"/>
    <property type="match status" value="1"/>
</dbReference>
<dbReference type="NCBIfam" id="TIGR00762">
    <property type="entry name" value="DegV"/>
    <property type="match status" value="1"/>
</dbReference>
<gene>
    <name evidence="2" type="ORF">H9X81_10950</name>
</gene>
<dbReference type="Gene3D" id="3.40.50.10170">
    <property type="match status" value="1"/>
</dbReference>
<protein>
    <submittedName>
        <fullName evidence="2">DegV family protein</fullName>
    </submittedName>
</protein>
<dbReference type="InterPro" id="IPR043168">
    <property type="entry name" value="DegV_C"/>
</dbReference>
<keyword evidence="3" id="KW-1185">Reference proteome</keyword>
<dbReference type="Proteomes" id="UP000724149">
    <property type="component" value="Unassembled WGS sequence"/>
</dbReference>
<dbReference type="InterPro" id="IPR050270">
    <property type="entry name" value="DegV_domain_contain"/>
</dbReference>
<keyword evidence="1" id="KW-0446">Lipid-binding</keyword>
<dbReference type="RefSeq" id="WP_204721992.1">
    <property type="nucleotide sequence ID" value="NZ_JACSNR010000011.1"/>
</dbReference>
<accession>A0ABS2GPZ3</accession>
<evidence type="ECO:0000313" key="2">
    <source>
        <dbReference type="EMBL" id="MBM6924203.1"/>
    </source>
</evidence>
<evidence type="ECO:0000256" key="1">
    <source>
        <dbReference type="ARBA" id="ARBA00023121"/>
    </source>
</evidence>
<dbReference type="Gene3D" id="3.30.1180.10">
    <property type="match status" value="1"/>
</dbReference>
<dbReference type="SUPFAM" id="SSF82549">
    <property type="entry name" value="DAK1/DegV-like"/>
    <property type="match status" value="1"/>
</dbReference>
<reference evidence="2 3" key="1">
    <citation type="journal article" date="2021" name="Sci. Rep.">
        <title>The distribution of antibiotic resistance genes in chicken gut microbiota commensals.</title>
        <authorList>
            <person name="Juricova H."/>
            <person name="Matiasovicova J."/>
            <person name="Kubasova T."/>
            <person name="Cejkova D."/>
            <person name="Rychlik I."/>
        </authorList>
    </citation>
    <scope>NUCLEOTIDE SEQUENCE [LARGE SCALE GENOMIC DNA]</scope>
    <source>
        <strain evidence="2 3">An564</strain>
    </source>
</reference>
<dbReference type="InterPro" id="IPR003797">
    <property type="entry name" value="DegV"/>
</dbReference>
<organism evidence="2 3">
    <name type="scientific">Hydrogenoanaerobacterium saccharovorans</name>
    <dbReference type="NCBI Taxonomy" id="474960"/>
    <lineage>
        <taxon>Bacteria</taxon>
        <taxon>Bacillati</taxon>
        <taxon>Bacillota</taxon>
        <taxon>Clostridia</taxon>
        <taxon>Eubacteriales</taxon>
        <taxon>Oscillospiraceae</taxon>
        <taxon>Hydrogenoanaerobacterium</taxon>
    </lineage>
</organism>
<proteinExistence type="predicted"/>
<comment type="caution">
    <text evidence="2">The sequence shown here is derived from an EMBL/GenBank/DDBJ whole genome shotgun (WGS) entry which is preliminary data.</text>
</comment>
<evidence type="ECO:0000313" key="3">
    <source>
        <dbReference type="Proteomes" id="UP000724149"/>
    </source>
</evidence>
<sequence length="280" mass="30932">MSVKIIVDSTCDFEPEERQALGIEMIPLTVQFGEEIFRDGIDITKEEFFQRLRASKELPHTSQINPATFLEVYERLGADGSELLVMTISKNLSGTYQSACVAAEQYTGKIRVVDSSLATTAFAMMVRIACRMRDEGHTVDEIADYLEKIRERLVIICCMNTLEYLHKGGRLSATVTILGGMLNIKPVVLIKDGHISILHKARGIKAAARWMVDYVAETGFDASLPIGFIHSDNPEGAVEVRSMLAEKATWGEEMTQGIGPVIGTHIGDGCVAIACFWKEK</sequence>